<gene>
    <name evidence="3" type="ORF">HHA03_18370</name>
    <name evidence="4" type="ORF">SAMN05421839_12826</name>
</gene>
<dbReference type="GO" id="GO:0016491">
    <property type="term" value="F:oxidoreductase activity"/>
    <property type="evidence" value="ECO:0007669"/>
    <property type="project" value="InterPro"/>
</dbReference>
<evidence type="ECO:0000313" key="3">
    <source>
        <dbReference type="EMBL" id="GEM02305.1"/>
    </source>
</evidence>
<evidence type="ECO:0000313" key="4">
    <source>
        <dbReference type="EMBL" id="SFP55609.1"/>
    </source>
</evidence>
<reference evidence="4 5" key="1">
    <citation type="submission" date="2016-10" db="EMBL/GenBank/DDBJ databases">
        <authorList>
            <person name="de Groot N.N."/>
        </authorList>
    </citation>
    <scope>NUCLEOTIDE SEQUENCE [LARGE SCALE GENOMIC DNA]</scope>
    <source>
        <strain evidence="4 5">DSM 17073</strain>
    </source>
</reference>
<dbReference type="OrthoDB" id="25753at2"/>
<dbReference type="CDD" id="cd02966">
    <property type="entry name" value="TlpA_like_family"/>
    <property type="match status" value="1"/>
</dbReference>
<name>A0A1I5RAS3_9BACI</name>
<reference evidence="3 6" key="2">
    <citation type="submission" date="2019-07" db="EMBL/GenBank/DDBJ databases">
        <title>Whole genome shotgun sequence of Halolactibacillus halophilus NBRC 100868.</title>
        <authorList>
            <person name="Hosoyama A."/>
            <person name="Uohara A."/>
            <person name="Ohji S."/>
            <person name="Ichikawa N."/>
        </authorList>
    </citation>
    <scope>NUCLEOTIDE SEQUENCE [LARGE SCALE GENOMIC DNA]</scope>
    <source>
        <strain evidence="3 6">NBRC 100868</strain>
    </source>
</reference>
<proteinExistence type="predicted"/>
<dbReference type="InterPro" id="IPR050553">
    <property type="entry name" value="Thioredoxin_ResA/DsbE_sf"/>
</dbReference>
<dbReference type="Pfam" id="PF00578">
    <property type="entry name" value="AhpC-TSA"/>
    <property type="match status" value="1"/>
</dbReference>
<evidence type="ECO:0000256" key="1">
    <source>
        <dbReference type="ARBA" id="ARBA00023157"/>
    </source>
</evidence>
<dbReference type="InterPro" id="IPR000866">
    <property type="entry name" value="AhpC/TSA"/>
</dbReference>
<dbReference type="STRING" id="306540.SAMN05421839_12826"/>
<sequence length="138" mass="15913">MTVAPDFTLPFIDQDDSLTLSDLRGKMVLLTFWASWCPDCSQDMPMKERLYQTVDQDKLMMLTINVAGRERQHEDAVRYKMNFIKQPTLVDNGRETYLNYNALGVPTTVLIDQDGNIVKQWGENLNFLSLMEAISPYL</sequence>
<dbReference type="PANTHER" id="PTHR42852">
    <property type="entry name" value="THIOL:DISULFIDE INTERCHANGE PROTEIN DSBE"/>
    <property type="match status" value="1"/>
</dbReference>
<dbReference type="SUPFAM" id="SSF52833">
    <property type="entry name" value="Thioredoxin-like"/>
    <property type="match status" value="1"/>
</dbReference>
<dbReference type="PANTHER" id="PTHR42852:SF17">
    <property type="entry name" value="THIOREDOXIN-LIKE PROTEIN HI_1115"/>
    <property type="match status" value="1"/>
</dbReference>
<keyword evidence="1" id="KW-1015">Disulfide bond</keyword>
<evidence type="ECO:0000313" key="6">
    <source>
        <dbReference type="Proteomes" id="UP000321547"/>
    </source>
</evidence>
<organism evidence="4 5">
    <name type="scientific">Halolactibacillus halophilus</name>
    <dbReference type="NCBI Taxonomy" id="306540"/>
    <lineage>
        <taxon>Bacteria</taxon>
        <taxon>Bacillati</taxon>
        <taxon>Bacillota</taxon>
        <taxon>Bacilli</taxon>
        <taxon>Bacillales</taxon>
        <taxon>Bacillaceae</taxon>
        <taxon>Halolactibacillus</taxon>
    </lineage>
</organism>
<dbReference type="PROSITE" id="PS51352">
    <property type="entry name" value="THIOREDOXIN_2"/>
    <property type="match status" value="1"/>
</dbReference>
<dbReference type="EMBL" id="FOXC01000028">
    <property type="protein sequence ID" value="SFP55609.1"/>
    <property type="molecule type" value="Genomic_DNA"/>
</dbReference>
<dbReference type="EMBL" id="BJWI01000031">
    <property type="protein sequence ID" value="GEM02305.1"/>
    <property type="molecule type" value="Genomic_DNA"/>
</dbReference>
<evidence type="ECO:0000259" key="2">
    <source>
        <dbReference type="PROSITE" id="PS51352"/>
    </source>
</evidence>
<dbReference type="InterPro" id="IPR013766">
    <property type="entry name" value="Thioredoxin_domain"/>
</dbReference>
<dbReference type="Gene3D" id="3.40.30.10">
    <property type="entry name" value="Glutaredoxin"/>
    <property type="match status" value="1"/>
</dbReference>
<accession>A0A1I5RAS3</accession>
<keyword evidence="6" id="KW-1185">Reference proteome</keyword>
<dbReference type="GO" id="GO:0016209">
    <property type="term" value="F:antioxidant activity"/>
    <property type="evidence" value="ECO:0007669"/>
    <property type="project" value="InterPro"/>
</dbReference>
<dbReference type="Proteomes" id="UP000321547">
    <property type="component" value="Unassembled WGS sequence"/>
</dbReference>
<dbReference type="InterPro" id="IPR036249">
    <property type="entry name" value="Thioredoxin-like_sf"/>
</dbReference>
<feature type="domain" description="Thioredoxin" evidence="2">
    <location>
        <begin position="1"/>
        <end position="138"/>
    </location>
</feature>
<protein>
    <submittedName>
        <fullName evidence="4">Peroxiredoxin</fullName>
    </submittedName>
</protein>
<dbReference type="AlphaFoldDB" id="A0A1I5RAS3"/>
<dbReference type="RefSeq" id="WP_089832867.1">
    <property type="nucleotide sequence ID" value="NZ_BJWI01000031.1"/>
</dbReference>
<dbReference type="Proteomes" id="UP000242243">
    <property type="component" value="Unassembled WGS sequence"/>
</dbReference>
<evidence type="ECO:0000313" key="5">
    <source>
        <dbReference type="Proteomes" id="UP000242243"/>
    </source>
</evidence>